<dbReference type="Gene3D" id="1.10.287.110">
    <property type="entry name" value="DnaJ domain"/>
    <property type="match status" value="1"/>
</dbReference>
<comment type="caution">
    <text evidence="2">The sequence shown here is derived from an EMBL/GenBank/DDBJ whole genome shotgun (WGS) entry which is preliminary data.</text>
</comment>
<dbReference type="EMBL" id="JAUJYN010000002">
    <property type="protein sequence ID" value="KAK1278686.1"/>
    <property type="molecule type" value="Genomic_DNA"/>
</dbReference>
<dbReference type="PRINTS" id="PR00625">
    <property type="entry name" value="JDOMAIN"/>
</dbReference>
<dbReference type="GO" id="GO:0005783">
    <property type="term" value="C:endoplasmic reticulum"/>
    <property type="evidence" value="ECO:0007669"/>
    <property type="project" value="UniProtKB-ARBA"/>
</dbReference>
<evidence type="ECO:0000313" key="2">
    <source>
        <dbReference type="EMBL" id="KAK1278686.1"/>
    </source>
</evidence>
<dbReference type="CDD" id="cd06257">
    <property type="entry name" value="DnaJ"/>
    <property type="match status" value="1"/>
</dbReference>
<dbReference type="SMART" id="SM00271">
    <property type="entry name" value="DnaJ"/>
    <property type="match status" value="1"/>
</dbReference>
<dbReference type="PANTHER" id="PTHR45504">
    <property type="entry name" value="CHAPERONE DNAJ-DOMAIN SUPERFAMILY PROTEIN"/>
    <property type="match status" value="1"/>
</dbReference>
<gene>
    <name evidence="2" type="ORF">QJS04_geneDACA019631</name>
</gene>
<dbReference type="Gene3D" id="3.40.50.2000">
    <property type="entry name" value="Glycogen Phosphorylase B"/>
    <property type="match status" value="1"/>
</dbReference>
<dbReference type="Pfam" id="PF00226">
    <property type="entry name" value="DnaJ"/>
    <property type="match status" value="1"/>
</dbReference>
<reference evidence="2" key="1">
    <citation type="journal article" date="2023" name="Nat. Commun.">
        <title>Diploid and tetraploid genomes of Acorus and the evolution of monocots.</title>
        <authorList>
            <person name="Ma L."/>
            <person name="Liu K.W."/>
            <person name="Li Z."/>
            <person name="Hsiao Y.Y."/>
            <person name="Qi Y."/>
            <person name="Fu T."/>
            <person name="Tang G.D."/>
            <person name="Zhang D."/>
            <person name="Sun W.H."/>
            <person name="Liu D.K."/>
            <person name="Li Y."/>
            <person name="Chen G.Z."/>
            <person name="Liu X.D."/>
            <person name="Liao X.Y."/>
            <person name="Jiang Y.T."/>
            <person name="Yu X."/>
            <person name="Hao Y."/>
            <person name="Huang J."/>
            <person name="Zhao X.W."/>
            <person name="Ke S."/>
            <person name="Chen Y.Y."/>
            <person name="Wu W.L."/>
            <person name="Hsu J.L."/>
            <person name="Lin Y.F."/>
            <person name="Huang M.D."/>
            <person name="Li C.Y."/>
            <person name="Huang L."/>
            <person name="Wang Z.W."/>
            <person name="Zhao X."/>
            <person name="Zhong W.Y."/>
            <person name="Peng D.H."/>
            <person name="Ahmad S."/>
            <person name="Lan S."/>
            <person name="Zhang J.S."/>
            <person name="Tsai W.C."/>
            <person name="Van de Peer Y."/>
            <person name="Liu Z.J."/>
        </authorList>
    </citation>
    <scope>NUCLEOTIDE SEQUENCE</scope>
    <source>
        <strain evidence="2">SCP</strain>
    </source>
</reference>
<proteinExistence type="predicted"/>
<evidence type="ECO:0000259" key="1">
    <source>
        <dbReference type="PROSITE" id="PS50076"/>
    </source>
</evidence>
<reference evidence="2" key="2">
    <citation type="submission" date="2023-06" db="EMBL/GenBank/DDBJ databases">
        <authorList>
            <person name="Ma L."/>
            <person name="Liu K.-W."/>
            <person name="Li Z."/>
            <person name="Hsiao Y.-Y."/>
            <person name="Qi Y."/>
            <person name="Fu T."/>
            <person name="Tang G."/>
            <person name="Zhang D."/>
            <person name="Sun W.-H."/>
            <person name="Liu D.-K."/>
            <person name="Li Y."/>
            <person name="Chen G.-Z."/>
            <person name="Liu X.-D."/>
            <person name="Liao X.-Y."/>
            <person name="Jiang Y.-T."/>
            <person name="Yu X."/>
            <person name="Hao Y."/>
            <person name="Huang J."/>
            <person name="Zhao X.-W."/>
            <person name="Ke S."/>
            <person name="Chen Y.-Y."/>
            <person name="Wu W.-L."/>
            <person name="Hsu J.-L."/>
            <person name="Lin Y.-F."/>
            <person name="Huang M.-D."/>
            <person name="Li C.-Y."/>
            <person name="Huang L."/>
            <person name="Wang Z.-W."/>
            <person name="Zhao X."/>
            <person name="Zhong W.-Y."/>
            <person name="Peng D.-H."/>
            <person name="Ahmad S."/>
            <person name="Lan S."/>
            <person name="Zhang J.-S."/>
            <person name="Tsai W.-C."/>
            <person name="Van De Peer Y."/>
            <person name="Liu Z.-J."/>
        </authorList>
    </citation>
    <scope>NUCLEOTIDE SEQUENCE</scope>
    <source>
        <strain evidence="2">SCP</strain>
        <tissue evidence="2">Leaves</tissue>
    </source>
</reference>
<keyword evidence="3" id="KW-1185">Reference proteome</keyword>
<dbReference type="InterPro" id="IPR001623">
    <property type="entry name" value="DnaJ_domain"/>
</dbReference>
<dbReference type="SUPFAM" id="SSF53756">
    <property type="entry name" value="UDP-Glycosyltransferase/glycogen phosphorylase"/>
    <property type="match status" value="1"/>
</dbReference>
<dbReference type="SUPFAM" id="SSF46565">
    <property type="entry name" value="Chaperone J-domain"/>
    <property type="match status" value="1"/>
</dbReference>
<name>A0AAV9BQM0_ACOGR</name>
<accession>A0AAV9BQM0</accession>
<dbReference type="AlphaFoldDB" id="A0AAV9BQM0"/>
<evidence type="ECO:0000313" key="3">
    <source>
        <dbReference type="Proteomes" id="UP001179952"/>
    </source>
</evidence>
<dbReference type="PROSITE" id="PS50076">
    <property type="entry name" value="DNAJ_2"/>
    <property type="match status" value="1"/>
</dbReference>
<sequence>MRACDLKQSGEGGVGVSYGVETRCARVKDGLDGSHVRRKRLCGVSTEVLNPMVELELNIPFYFFSITGASILAPSSTSQPSMKNIITNFHELDEFPLDTRSLPPSTSHRHALPFLDRHDYTYEGFLNTSHHHPKAKGIILTSCKSLEPHSIKTISNGLYMPDAPLVPIHCIGPLLVSEITKDYYKILEVDYDATEETIRSNYIRLALKWHPDKRKDEDSATSRFQDINEAYKDDLLTGVELSPFIIDVDMVTD</sequence>
<dbReference type="Proteomes" id="UP001179952">
    <property type="component" value="Unassembled WGS sequence"/>
</dbReference>
<protein>
    <recommendedName>
        <fullName evidence="1">J domain-containing protein</fullName>
    </recommendedName>
</protein>
<organism evidence="2 3">
    <name type="scientific">Acorus gramineus</name>
    <name type="common">Dwarf sweet flag</name>
    <dbReference type="NCBI Taxonomy" id="55184"/>
    <lineage>
        <taxon>Eukaryota</taxon>
        <taxon>Viridiplantae</taxon>
        <taxon>Streptophyta</taxon>
        <taxon>Embryophyta</taxon>
        <taxon>Tracheophyta</taxon>
        <taxon>Spermatophyta</taxon>
        <taxon>Magnoliopsida</taxon>
        <taxon>Liliopsida</taxon>
        <taxon>Acoraceae</taxon>
        <taxon>Acorus</taxon>
    </lineage>
</organism>
<feature type="domain" description="J" evidence="1">
    <location>
        <begin position="182"/>
        <end position="241"/>
    </location>
</feature>
<dbReference type="InterPro" id="IPR036869">
    <property type="entry name" value="J_dom_sf"/>
</dbReference>
<dbReference type="GO" id="GO:0005634">
    <property type="term" value="C:nucleus"/>
    <property type="evidence" value="ECO:0007669"/>
    <property type="project" value="TreeGrafter"/>
</dbReference>
<dbReference type="PANTHER" id="PTHR45504:SF3">
    <property type="entry name" value="CHAPERONE DNAJ-DOMAIN SUPERFAMILY PROTEIN"/>
    <property type="match status" value="1"/>
</dbReference>